<gene>
    <name evidence="1" type="ORF">KFK09_005940</name>
</gene>
<dbReference type="SMR" id="A0A8T3C2G5"/>
<dbReference type="EMBL" id="JAGYWB010000005">
    <property type="protein sequence ID" value="KAI0523545.1"/>
    <property type="molecule type" value="Genomic_DNA"/>
</dbReference>
<proteinExistence type="predicted"/>
<accession>A0A8T3C2G5</accession>
<protein>
    <submittedName>
        <fullName evidence="1">Uncharacterized protein</fullName>
    </submittedName>
</protein>
<evidence type="ECO:0000313" key="1">
    <source>
        <dbReference type="EMBL" id="KAI0523545.1"/>
    </source>
</evidence>
<organism evidence="1 2">
    <name type="scientific">Dendrobium nobile</name>
    <name type="common">Orchid</name>
    <dbReference type="NCBI Taxonomy" id="94219"/>
    <lineage>
        <taxon>Eukaryota</taxon>
        <taxon>Viridiplantae</taxon>
        <taxon>Streptophyta</taxon>
        <taxon>Embryophyta</taxon>
        <taxon>Tracheophyta</taxon>
        <taxon>Spermatophyta</taxon>
        <taxon>Magnoliopsida</taxon>
        <taxon>Liliopsida</taxon>
        <taxon>Asparagales</taxon>
        <taxon>Orchidaceae</taxon>
        <taxon>Epidendroideae</taxon>
        <taxon>Malaxideae</taxon>
        <taxon>Dendrobiinae</taxon>
        <taxon>Dendrobium</taxon>
    </lineage>
</organism>
<dbReference type="Proteomes" id="UP000829196">
    <property type="component" value="Unassembled WGS sequence"/>
</dbReference>
<dbReference type="AlphaFoldDB" id="A0A8T3C2G5"/>
<keyword evidence="2" id="KW-1185">Reference proteome</keyword>
<comment type="caution">
    <text evidence="1">The sequence shown here is derived from an EMBL/GenBank/DDBJ whole genome shotgun (WGS) entry which is preliminary data.</text>
</comment>
<name>A0A8T3C2G5_DENNO</name>
<sequence>MRTNRLPAGFSSILRSKPDFTTFSSRLSHSKPLQSSILTSIASTLSKRPTVSCPEASANLLLQAITTDPSLPCT</sequence>
<evidence type="ECO:0000313" key="2">
    <source>
        <dbReference type="Proteomes" id="UP000829196"/>
    </source>
</evidence>
<reference evidence="1" key="1">
    <citation type="journal article" date="2022" name="Front. Genet.">
        <title>Chromosome-Scale Assembly of the Dendrobium nobile Genome Provides Insights Into the Molecular Mechanism of the Biosynthesis of the Medicinal Active Ingredient of Dendrobium.</title>
        <authorList>
            <person name="Xu Q."/>
            <person name="Niu S.-C."/>
            <person name="Li K.-L."/>
            <person name="Zheng P.-J."/>
            <person name="Zhang X.-J."/>
            <person name="Jia Y."/>
            <person name="Liu Y."/>
            <person name="Niu Y.-X."/>
            <person name="Yu L.-H."/>
            <person name="Chen D.-F."/>
            <person name="Zhang G.-Q."/>
        </authorList>
    </citation>
    <scope>NUCLEOTIDE SEQUENCE</scope>
    <source>
        <tissue evidence="1">Leaf</tissue>
    </source>
</reference>